<dbReference type="PANTHER" id="PTHR40255:SF1">
    <property type="entry name" value="PROTOPORPHYRINOGEN IX OXIDASE"/>
    <property type="match status" value="1"/>
</dbReference>
<dbReference type="UniPathway" id="UPA00251">
    <property type="reaction ID" value="UER00324"/>
</dbReference>
<evidence type="ECO:0000256" key="13">
    <source>
        <dbReference type="ARBA" id="ARBA00048390"/>
    </source>
</evidence>
<dbReference type="PANTHER" id="PTHR40255">
    <property type="entry name" value="UPF0093 MEMBRANE PROTEIN SLR1790"/>
    <property type="match status" value="1"/>
</dbReference>
<dbReference type="RefSeq" id="WP_246422154.1">
    <property type="nucleotide sequence ID" value="NZ_JACIGK010000001.1"/>
</dbReference>
<evidence type="ECO:0000256" key="10">
    <source>
        <dbReference type="ARBA" id="ARBA00023002"/>
    </source>
</evidence>
<proteinExistence type="inferred from homology"/>
<dbReference type="GO" id="GO:0070818">
    <property type="term" value="F:protoporphyrinogen oxidase activity"/>
    <property type="evidence" value="ECO:0007669"/>
    <property type="project" value="UniProtKB-UniRule"/>
</dbReference>
<evidence type="ECO:0000256" key="2">
    <source>
        <dbReference type="ARBA" id="ARBA00005073"/>
    </source>
</evidence>
<keyword evidence="10 14" id="KW-0560">Oxidoreductase</keyword>
<keyword evidence="17" id="KW-1185">Reference proteome</keyword>
<evidence type="ECO:0000256" key="7">
    <source>
        <dbReference type="ARBA" id="ARBA00022692"/>
    </source>
</evidence>
<reference evidence="16 17" key="1">
    <citation type="submission" date="2020-08" db="EMBL/GenBank/DDBJ databases">
        <title>Genome sequencing of Purple Non-Sulfur Bacteria from various extreme environments.</title>
        <authorList>
            <person name="Mayer M."/>
        </authorList>
    </citation>
    <scope>NUCLEOTIDE SEQUENCE [LARGE SCALE GENOMIC DNA]</scope>
    <source>
        <strain evidence="16 17">JA131</strain>
    </source>
</reference>
<dbReference type="GO" id="GO:0006782">
    <property type="term" value="P:protoporphyrinogen IX biosynthetic process"/>
    <property type="evidence" value="ECO:0007669"/>
    <property type="project" value="UniProtKB-UniRule"/>
</dbReference>
<comment type="pathway">
    <text evidence="2 14 15">Porphyrin-containing compound metabolism; protoporphyrin-IX biosynthesis; protoporphyrin-IX from protoporphyrinogen-IX: step 1/1.</text>
</comment>
<evidence type="ECO:0000256" key="14">
    <source>
        <dbReference type="HAMAP-Rule" id="MF_02239"/>
    </source>
</evidence>
<keyword evidence="5 14" id="KW-1003">Cell membrane</keyword>
<gene>
    <name evidence="16" type="ORF">GGD89_000130</name>
</gene>
<dbReference type="HAMAP" id="MF_02239">
    <property type="entry name" value="HemJ"/>
    <property type="match status" value="1"/>
</dbReference>
<keyword evidence="12 14" id="KW-0472">Membrane</keyword>
<evidence type="ECO:0000256" key="6">
    <source>
        <dbReference type="ARBA" id="ARBA00022617"/>
    </source>
</evidence>
<evidence type="ECO:0000313" key="16">
    <source>
        <dbReference type="EMBL" id="MBB4264524.1"/>
    </source>
</evidence>
<comment type="subcellular location">
    <subcellularLocation>
        <location evidence="1 14">Cell membrane</location>
        <topology evidence="1 14">Multi-pass membrane protein</topology>
    </subcellularLocation>
</comment>
<protein>
    <recommendedName>
        <fullName evidence="4 14">Protoporphyrinogen IX oxidase</fullName>
        <shortName evidence="14">PPO</shortName>
        <ecNumber evidence="14 15">1.3.99.-</ecNumber>
    </recommendedName>
</protein>
<comment type="cofactor">
    <cofactor evidence="14 15">
        <name>heme b</name>
        <dbReference type="ChEBI" id="CHEBI:60344"/>
    </cofactor>
    <text evidence="14 15">Binds 1 heme b (iron(II)-protoporphyrin IX) group per subunit.</text>
</comment>
<evidence type="ECO:0000256" key="11">
    <source>
        <dbReference type="ARBA" id="ARBA00023004"/>
    </source>
</evidence>
<keyword evidence="7 14" id="KW-0812">Transmembrane</keyword>
<dbReference type="EC" id="1.3.99.-" evidence="14 15"/>
<comment type="similarity">
    <text evidence="3 14 15">Belongs to the HemJ family.</text>
</comment>
<evidence type="ECO:0000256" key="4">
    <source>
        <dbReference type="ARBA" id="ARBA00017504"/>
    </source>
</evidence>
<feature type="binding site" description="axial binding residue" evidence="14">
    <location>
        <position position="23"/>
    </location>
    <ligand>
        <name>heme</name>
        <dbReference type="ChEBI" id="CHEBI:30413"/>
    </ligand>
    <ligandPart>
        <name>Fe</name>
        <dbReference type="ChEBI" id="CHEBI:18248"/>
    </ligandPart>
</feature>
<comment type="subunit">
    <text evidence="14">Homodimer.</text>
</comment>
<comment type="function">
    <text evidence="14 15">Catalyzes the oxidation of protoporphyrinogen IX to protoporphyrin IX.</text>
</comment>
<dbReference type="Proteomes" id="UP000554286">
    <property type="component" value="Unassembled WGS sequence"/>
</dbReference>
<dbReference type="NCBIfam" id="TIGR00701">
    <property type="entry name" value="protoporphyrinogen oxidase HemJ"/>
    <property type="match status" value="1"/>
</dbReference>
<dbReference type="InterPro" id="IPR005265">
    <property type="entry name" value="HemJ-like"/>
</dbReference>
<dbReference type="AlphaFoldDB" id="A0A7W6RAU6"/>
<keyword evidence="11 14" id="KW-0408">Iron</keyword>
<evidence type="ECO:0000256" key="12">
    <source>
        <dbReference type="ARBA" id="ARBA00023136"/>
    </source>
</evidence>
<organism evidence="16 17">
    <name type="scientific">Roseospira visakhapatnamensis</name>
    <dbReference type="NCBI Taxonomy" id="390880"/>
    <lineage>
        <taxon>Bacteria</taxon>
        <taxon>Pseudomonadati</taxon>
        <taxon>Pseudomonadota</taxon>
        <taxon>Alphaproteobacteria</taxon>
        <taxon>Rhodospirillales</taxon>
        <taxon>Rhodospirillaceae</taxon>
        <taxon>Roseospira</taxon>
    </lineage>
</organism>
<keyword evidence="9 14" id="KW-1133">Transmembrane helix</keyword>
<comment type="caution">
    <text evidence="16">The sequence shown here is derived from an EMBL/GenBank/DDBJ whole genome shotgun (WGS) entry which is preliminary data.</text>
</comment>
<name>A0A7W6RAU6_9PROT</name>
<sequence>MEYVDFMDLFDLYDYMLWIKALHVVGVILWMVGLFYLPRLYRYHAREQAGSSASETFKVMERRLLRAIMNPALGIVLVTGLLLWGQFLLDGWFHIKLLMVAGMLVAHGVYARWRKNFEADRNTHSAVFYRVWGEVPTLMMLVIVTVVIVKPTF</sequence>
<feature type="transmembrane region" description="Helical" evidence="14">
    <location>
        <begin position="15"/>
        <end position="37"/>
    </location>
</feature>
<evidence type="ECO:0000313" key="17">
    <source>
        <dbReference type="Proteomes" id="UP000554286"/>
    </source>
</evidence>
<evidence type="ECO:0000256" key="8">
    <source>
        <dbReference type="ARBA" id="ARBA00022723"/>
    </source>
</evidence>
<evidence type="ECO:0000256" key="1">
    <source>
        <dbReference type="ARBA" id="ARBA00004651"/>
    </source>
</evidence>
<dbReference type="GO" id="GO:0046872">
    <property type="term" value="F:metal ion binding"/>
    <property type="evidence" value="ECO:0007669"/>
    <property type="project" value="UniProtKB-UniRule"/>
</dbReference>
<dbReference type="PIRSF" id="PIRSF004638">
    <property type="entry name" value="UCP004638"/>
    <property type="match status" value="1"/>
</dbReference>
<comment type="catalytic activity">
    <reaction evidence="13 14 15">
        <text>protoporphyrinogen IX + 3 A = protoporphyrin IX + 3 AH2</text>
        <dbReference type="Rhea" id="RHEA:62000"/>
        <dbReference type="ChEBI" id="CHEBI:13193"/>
        <dbReference type="ChEBI" id="CHEBI:17499"/>
        <dbReference type="ChEBI" id="CHEBI:57306"/>
        <dbReference type="ChEBI" id="CHEBI:57307"/>
    </reaction>
</comment>
<dbReference type="GO" id="GO:0005886">
    <property type="term" value="C:plasma membrane"/>
    <property type="evidence" value="ECO:0007669"/>
    <property type="project" value="UniProtKB-SubCell"/>
</dbReference>
<feature type="binding site" description="axial binding residue" evidence="14">
    <location>
        <position position="96"/>
    </location>
    <ligand>
        <name>heme</name>
        <dbReference type="ChEBI" id="CHEBI:30413"/>
    </ligand>
    <ligandPart>
        <name>Fe</name>
        <dbReference type="ChEBI" id="CHEBI:18248"/>
    </ligandPart>
</feature>
<dbReference type="Pfam" id="PF03653">
    <property type="entry name" value="UPF0093"/>
    <property type="match status" value="1"/>
</dbReference>
<feature type="transmembrane region" description="Helical" evidence="14">
    <location>
        <begin position="91"/>
        <end position="110"/>
    </location>
</feature>
<feature type="transmembrane region" description="Helical" evidence="14">
    <location>
        <begin position="64"/>
        <end position="85"/>
    </location>
</feature>
<evidence type="ECO:0000256" key="5">
    <source>
        <dbReference type="ARBA" id="ARBA00022475"/>
    </source>
</evidence>
<evidence type="ECO:0000256" key="9">
    <source>
        <dbReference type="ARBA" id="ARBA00022989"/>
    </source>
</evidence>
<evidence type="ECO:0000256" key="15">
    <source>
        <dbReference type="PIRNR" id="PIRNR004638"/>
    </source>
</evidence>
<keyword evidence="6 14" id="KW-0349">Heme</keyword>
<dbReference type="EMBL" id="JACIGK010000001">
    <property type="protein sequence ID" value="MBB4264524.1"/>
    <property type="molecule type" value="Genomic_DNA"/>
</dbReference>
<accession>A0A7W6RAU6</accession>
<evidence type="ECO:0000256" key="3">
    <source>
        <dbReference type="ARBA" id="ARBA00006501"/>
    </source>
</evidence>
<keyword evidence="8 14" id="KW-0479">Metal-binding</keyword>
<feature type="transmembrane region" description="Helical" evidence="14">
    <location>
        <begin position="131"/>
        <end position="149"/>
    </location>
</feature>